<evidence type="ECO:0008006" key="11">
    <source>
        <dbReference type="Google" id="ProtNLM"/>
    </source>
</evidence>
<evidence type="ECO:0000256" key="1">
    <source>
        <dbReference type="ARBA" id="ARBA00004613"/>
    </source>
</evidence>
<dbReference type="PANTHER" id="PTHR20914:SF30">
    <property type="entry name" value="LY6_PLAUR DOMAIN CONTAINING 9"/>
    <property type="match status" value="1"/>
</dbReference>
<proteinExistence type="inferred from homology"/>
<evidence type="ECO:0000313" key="9">
    <source>
        <dbReference type="EMBL" id="KAJ7304086.1"/>
    </source>
</evidence>
<keyword evidence="6" id="KW-0732">Signal</keyword>
<reference evidence="9" key="1">
    <citation type="journal article" date="2023" name="DNA Res.">
        <title>Chromosome-level genome assembly of Phrynocephalus forsythii using third-generation DNA sequencing and Hi-C analysis.</title>
        <authorList>
            <person name="Qi Y."/>
            <person name="Zhao W."/>
            <person name="Zhao Y."/>
            <person name="Niu C."/>
            <person name="Cao S."/>
            <person name="Zhang Y."/>
        </authorList>
    </citation>
    <scope>NUCLEOTIDE SEQUENCE</scope>
    <source>
        <tissue evidence="9">Muscle</tissue>
    </source>
</reference>
<accession>A0A9Q0X862</accession>
<dbReference type="InterPro" id="IPR045860">
    <property type="entry name" value="Snake_toxin-like_sf"/>
</dbReference>
<feature type="domain" description="UPAR/Ly6" evidence="7">
    <location>
        <begin position="123"/>
        <end position="182"/>
    </location>
</feature>
<dbReference type="EMBL" id="JAPFRF010000023">
    <property type="protein sequence ID" value="KAJ7304086.1"/>
    <property type="molecule type" value="Genomic_DNA"/>
</dbReference>
<dbReference type="PANTHER" id="PTHR20914">
    <property type="entry name" value="LY6/PLAUR DOMAIN-CONTAINING PROTEIN 8"/>
    <property type="match status" value="1"/>
</dbReference>
<dbReference type="Proteomes" id="UP001142489">
    <property type="component" value="Unassembled WGS sequence"/>
</dbReference>
<dbReference type="InterPro" id="IPR004126">
    <property type="entry name" value="PLipase_A2_inh_N"/>
</dbReference>
<dbReference type="InterPro" id="IPR016054">
    <property type="entry name" value="LY6_UPA_recep-like"/>
</dbReference>
<evidence type="ECO:0000313" key="10">
    <source>
        <dbReference type="Proteomes" id="UP001142489"/>
    </source>
</evidence>
<dbReference type="GO" id="GO:0005576">
    <property type="term" value="C:extracellular region"/>
    <property type="evidence" value="ECO:0007669"/>
    <property type="project" value="UniProtKB-SubCell"/>
</dbReference>
<evidence type="ECO:0000256" key="5">
    <source>
        <dbReference type="ARBA" id="ARBA00023157"/>
    </source>
</evidence>
<gene>
    <name evidence="9" type="ORF">JRQ81_011610</name>
</gene>
<evidence type="ECO:0000259" key="8">
    <source>
        <dbReference type="Pfam" id="PF02988"/>
    </source>
</evidence>
<keyword evidence="5" id="KW-1015">Disulfide bond</keyword>
<dbReference type="AlphaFoldDB" id="A0A9Q0X862"/>
<feature type="chain" id="PRO_5040131709" description="Phospholipase A2 inhibitor and Ly6/PLAUR domain-containing protein-like" evidence="6">
    <location>
        <begin position="20"/>
        <end position="444"/>
    </location>
</feature>
<comment type="similarity">
    <text evidence="2">Belongs to the CNF-like-inhibitor family.</text>
</comment>
<keyword evidence="10" id="KW-1185">Reference proteome</keyword>
<dbReference type="GO" id="GO:0019834">
    <property type="term" value="F:phospholipase A2 inhibitor activity"/>
    <property type="evidence" value="ECO:0007669"/>
    <property type="project" value="UniProtKB-KW"/>
</dbReference>
<evidence type="ECO:0000256" key="6">
    <source>
        <dbReference type="SAM" id="SignalP"/>
    </source>
</evidence>
<evidence type="ECO:0000256" key="3">
    <source>
        <dbReference type="ARBA" id="ARBA00022525"/>
    </source>
</evidence>
<evidence type="ECO:0000259" key="7">
    <source>
        <dbReference type="Pfam" id="PF00021"/>
    </source>
</evidence>
<dbReference type="CDD" id="cd23572">
    <property type="entry name" value="TFP_LU_ECD_PINLYP_rpt2"/>
    <property type="match status" value="2"/>
</dbReference>
<dbReference type="Pfam" id="PF00021">
    <property type="entry name" value="UPAR_LY6"/>
    <property type="match status" value="1"/>
</dbReference>
<dbReference type="OrthoDB" id="5945173at2759"/>
<organism evidence="9 10">
    <name type="scientific">Phrynocephalus forsythii</name>
    <dbReference type="NCBI Taxonomy" id="171643"/>
    <lineage>
        <taxon>Eukaryota</taxon>
        <taxon>Metazoa</taxon>
        <taxon>Chordata</taxon>
        <taxon>Craniata</taxon>
        <taxon>Vertebrata</taxon>
        <taxon>Euteleostomi</taxon>
        <taxon>Lepidosauria</taxon>
        <taxon>Squamata</taxon>
        <taxon>Bifurcata</taxon>
        <taxon>Unidentata</taxon>
        <taxon>Episquamata</taxon>
        <taxon>Toxicofera</taxon>
        <taxon>Iguania</taxon>
        <taxon>Acrodonta</taxon>
        <taxon>Agamidae</taxon>
        <taxon>Agaminae</taxon>
        <taxon>Phrynocephalus</taxon>
    </lineage>
</organism>
<dbReference type="CDD" id="cd23588">
    <property type="entry name" value="TFP_LU_ECD_PLIG"/>
    <property type="match status" value="1"/>
</dbReference>
<evidence type="ECO:0000256" key="4">
    <source>
        <dbReference type="ARBA" id="ARBA00023005"/>
    </source>
</evidence>
<protein>
    <recommendedName>
        <fullName evidence="11">Phospholipase A2 inhibitor and Ly6/PLAUR domain-containing protein-like</fullName>
    </recommendedName>
</protein>
<feature type="signal peptide" evidence="6">
    <location>
        <begin position="1"/>
        <end position="19"/>
    </location>
</feature>
<comment type="caution">
    <text evidence="9">The sequence shown here is derived from an EMBL/GenBank/DDBJ whole genome shotgun (WGS) entry which is preliminary data.</text>
</comment>
<feature type="domain" description="Phospholipase A2 inhibitor N-terminal" evidence="8">
    <location>
        <begin position="252"/>
        <end position="331"/>
    </location>
</feature>
<evidence type="ECO:0000256" key="2">
    <source>
        <dbReference type="ARBA" id="ARBA00006570"/>
    </source>
</evidence>
<dbReference type="InterPro" id="IPR050918">
    <property type="entry name" value="CNF-like_PLA2_Inhibitor"/>
</dbReference>
<keyword evidence="4" id="KW-0593">Phospholipase A2 inhibitor</keyword>
<dbReference type="SUPFAM" id="SSF57302">
    <property type="entry name" value="Snake toxin-like"/>
    <property type="match status" value="3"/>
</dbReference>
<name>A0A9Q0X862_9SAUR</name>
<comment type="subcellular location">
    <subcellularLocation>
        <location evidence="1">Secreted</location>
    </subcellularLocation>
</comment>
<dbReference type="Pfam" id="PF02988">
    <property type="entry name" value="PLA2_inh"/>
    <property type="match status" value="2"/>
</dbReference>
<sequence>MQTLLRLFLSFVLPMTGTSLQCEVCYSIDSNCNGTMQTCPFEKDTCAIVFSESTLDGLRIFTTEKGCKESVICTSFLADLYLGQEKFYRAHLYCCTGHTCGKILPDCNYVQFLCTFPPQLTPNGLQCPACYSWSETCSSQMVNCTGLDTFCFSVLSRTYTESLDGLHVDNIMKGCTTNAVCESFQRGISPFFGSTDNVIHAECSPDIVSVPLSRRIGFIVERVSNGFPIIMKALLGLLIAFMFFTKGTSLVCEVCHSNTMTCAAKRSRCHSIKDECFVKFSKYNLEGITEQILVKGCERSPFCPYDQIHLDLGKGRYYKSGLFCCNNRLCQNNVPSLPSTNRTINGKQCHACFAWSQTCKPELLACTGSNTNCFNMTSIIYERDQIMMGCASPSACKLFQSRTTSTMLEGVISAECEPTDSRGTRSANFSLLSFSGILLLKLFS</sequence>
<keyword evidence="3" id="KW-0964">Secreted</keyword>
<feature type="domain" description="Phospholipase A2 inhibitor N-terminal" evidence="8">
    <location>
        <begin position="21"/>
        <end position="100"/>
    </location>
</feature>